<comment type="caution">
    <text evidence="8">The sequence shown here is derived from an EMBL/GenBank/DDBJ whole genome shotgun (WGS) entry which is preliminary data.</text>
</comment>
<gene>
    <name evidence="6" type="primary">azoR</name>
    <name evidence="8" type="ORF">P409_31430</name>
</gene>
<evidence type="ECO:0000256" key="6">
    <source>
        <dbReference type="HAMAP-Rule" id="MF_01216"/>
    </source>
</evidence>
<keyword evidence="1 6" id="KW-0285">Flavoprotein</keyword>
<keyword evidence="3 6" id="KW-0560">Oxidoreductase</keyword>
<dbReference type="GO" id="GO:0009055">
    <property type="term" value="F:electron transfer activity"/>
    <property type="evidence" value="ECO:0007669"/>
    <property type="project" value="UniProtKB-UniRule"/>
</dbReference>
<proteinExistence type="inferred from homology"/>
<dbReference type="GO" id="GO:0016655">
    <property type="term" value="F:oxidoreductase activity, acting on NAD(P)H, quinone or similar compound as acceptor"/>
    <property type="evidence" value="ECO:0007669"/>
    <property type="project" value="InterPro"/>
</dbReference>
<evidence type="ECO:0000256" key="4">
    <source>
        <dbReference type="ARBA" id="ARBA00023027"/>
    </source>
</evidence>
<comment type="cofactor">
    <cofactor evidence="6">
        <name>FMN</name>
        <dbReference type="ChEBI" id="CHEBI:58210"/>
    </cofactor>
    <text evidence="6">Binds 1 FMN per subunit.</text>
</comment>
<comment type="subunit">
    <text evidence="6">Homodimer.</text>
</comment>
<accession>A0A0A0CY53</accession>
<comment type="function">
    <text evidence="6">Quinone reductase that provides resistance to thiol-specific stress caused by electrophilic quinones.</text>
</comment>
<dbReference type="EC" id="1.7.1.17" evidence="6"/>
<sequence length="210" mass="23407">MARLLYVEASPRKQRSASIEVARAFLAAYRDAHPADEIETLDLWAIDLPEFDGAAMEAKYAGLSGTPLTEAQDTAWRRIRELAQPFHAADRLLFAVPLWNFGIPYKLKHLIDVISQKDVLFSFTEQGFSGLLPGRKAAVIYARGLDYGASAFTPAAGFDFQKPYMEMWLRFIGVTDITAIAVEKTLFGPEVDTQARAEAKSWAEEVARAF</sequence>
<comment type="similarity">
    <text evidence="6">Belongs to the azoreductase type 1 family.</text>
</comment>
<evidence type="ECO:0000256" key="3">
    <source>
        <dbReference type="ARBA" id="ARBA00023002"/>
    </source>
</evidence>
<dbReference type="AlphaFoldDB" id="A0A0A0CY53"/>
<feature type="binding site" evidence="6">
    <location>
        <position position="10"/>
    </location>
    <ligand>
        <name>FMN</name>
        <dbReference type="ChEBI" id="CHEBI:58210"/>
    </ligand>
</feature>
<feature type="domain" description="Flavodoxin-like fold" evidence="7">
    <location>
        <begin position="3"/>
        <end position="204"/>
    </location>
</feature>
<comment type="function">
    <text evidence="6">Also exhibits azoreductase activity. Catalyzes the reductive cleavage of the azo bond in aromatic azo compounds to the corresponding amines.</text>
</comment>
<dbReference type="PANTHER" id="PTHR43741">
    <property type="entry name" value="FMN-DEPENDENT NADH-AZOREDUCTASE 1"/>
    <property type="match status" value="1"/>
</dbReference>
<dbReference type="InterPro" id="IPR003680">
    <property type="entry name" value="Flavodoxin_fold"/>
</dbReference>
<evidence type="ECO:0000256" key="2">
    <source>
        <dbReference type="ARBA" id="ARBA00022643"/>
    </source>
</evidence>
<dbReference type="HAMAP" id="MF_01216">
    <property type="entry name" value="Azoreductase_type1"/>
    <property type="match status" value="1"/>
</dbReference>
<evidence type="ECO:0000259" key="7">
    <source>
        <dbReference type="Pfam" id="PF02525"/>
    </source>
</evidence>
<dbReference type="Pfam" id="PF02525">
    <property type="entry name" value="Flavodoxin_2"/>
    <property type="match status" value="1"/>
</dbReference>
<comment type="catalytic activity">
    <reaction evidence="5">
        <text>N,N-dimethyl-1,4-phenylenediamine + anthranilate + 2 NAD(+) = 2-(4-dimethylaminophenyl)diazenylbenzoate + 2 NADH + 2 H(+)</text>
        <dbReference type="Rhea" id="RHEA:55872"/>
        <dbReference type="ChEBI" id="CHEBI:15378"/>
        <dbReference type="ChEBI" id="CHEBI:15783"/>
        <dbReference type="ChEBI" id="CHEBI:16567"/>
        <dbReference type="ChEBI" id="CHEBI:57540"/>
        <dbReference type="ChEBI" id="CHEBI:57945"/>
        <dbReference type="ChEBI" id="CHEBI:71579"/>
        <dbReference type="EC" id="1.7.1.17"/>
    </reaction>
    <physiologicalReaction direction="right-to-left" evidence="5">
        <dbReference type="Rhea" id="RHEA:55874"/>
    </physiologicalReaction>
</comment>
<dbReference type="Gene3D" id="3.40.50.360">
    <property type="match status" value="1"/>
</dbReference>
<feature type="binding site" evidence="6">
    <location>
        <begin position="16"/>
        <end position="18"/>
    </location>
    <ligand>
        <name>FMN</name>
        <dbReference type="ChEBI" id="CHEBI:58210"/>
    </ligand>
</feature>
<dbReference type="OrthoDB" id="9787136at2"/>
<keyword evidence="4 6" id="KW-0520">NAD</keyword>
<dbReference type="PANTHER" id="PTHR43741:SF4">
    <property type="entry name" value="FMN-DEPENDENT NADH:QUINONE OXIDOREDUCTASE"/>
    <property type="match status" value="1"/>
</dbReference>
<dbReference type="InterPro" id="IPR050104">
    <property type="entry name" value="FMN-dep_NADH:Q_OxRdtase_AzoR1"/>
</dbReference>
<protein>
    <recommendedName>
        <fullName evidence="6">FMN dependent NADH:quinone oxidoreductase</fullName>
        <ecNumber evidence="6">1.6.5.-</ecNumber>
    </recommendedName>
    <alternativeName>
        <fullName evidence="6">Azo-dye reductase</fullName>
    </alternativeName>
    <alternativeName>
        <fullName evidence="6">FMN-dependent NADH-azo compound oxidoreductase</fullName>
    </alternativeName>
    <alternativeName>
        <fullName evidence="6">FMN-dependent NADH-azoreductase</fullName>
        <ecNumber evidence="6">1.7.1.17</ecNumber>
    </alternativeName>
</protein>
<dbReference type="Proteomes" id="UP000029995">
    <property type="component" value="Unassembled WGS sequence"/>
</dbReference>
<dbReference type="GO" id="GO:0016652">
    <property type="term" value="F:oxidoreductase activity, acting on NAD(P)H as acceptor"/>
    <property type="evidence" value="ECO:0007669"/>
    <property type="project" value="UniProtKB-UniRule"/>
</dbReference>
<dbReference type="GO" id="GO:0010181">
    <property type="term" value="F:FMN binding"/>
    <property type="evidence" value="ECO:0007669"/>
    <property type="project" value="UniProtKB-UniRule"/>
</dbReference>
<comment type="caution">
    <text evidence="6">Lacks conserved residue(s) required for the propagation of feature annotation.</text>
</comment>
<comment type="catalytic activity">
    <reaction evidence="6">
        <text>2 a quinone + NADH + H(+) = 2 a 1,4-benzosemiquinone + NAD(+)</text>
        <dbReference type="Rhea" id="RHEA:65952"/>
        <dbReference type="ChEBI" id="CHEBI:15378"/>
        <dbReference type="ChEBI" id="CHEBI:57540"/>
        <dbReference type="ChEBI" id="CHEBI:57945"/>
        <dbReference type="ChEBI" id="CHEBI:132124"/>
        <dbReference type="ChEBI" id="CHEBI:134225"/>
    </reaction>
</comment>
<organism evidence="8 9">
    <name type="scientific">Inquilinus limosus MP06</name>
    <dbReference type="NCBI Taxonomy" id="1398085"/>
    <lineage>
        <taxon>Bacteria</taxon>
        <taxon>Pseudomonadati</taxon>
        <taxon>Pseudomonadota</taxon>
        <taxon>Alphaproteobacteria</taxon>
        <taxon>Rhodospirillales</taxon>
        <taxon>Rhodospirillaceae</taxon>
        <taxon>Inquilinus</taxon>
    </lineage>
</organism>
<dbReference type="SUPFAM" id="SSF52218">
    <property type="entry name" value="Flavoproteins"/>
    <property type="match status" value="1"/>
</dbReference>
<dbReference type="EC" id="1.6.5.-" evidence="6"/>
<name>A0A0A0CY53_9PROT</name>
<keyword evidence="2 6" id="KW-0288">FMN</keyword>
<evidence type="ECO:0000256" key="5">
    <source>
        <dbReference type="ARBA" id="ARBA00048542"/>
    </source>
</evidence>
<evidence type="ECO:0000313" key="8">
    <source>
        <dbReference type="EMBL" id="KGM30709.1"/>
    </source>
</evidence>
<evidence type="ECO:0000313" key="9">
    <source>
        <dbReference type="Proteomes" id="UP000029995"/>
    </source>
</evidence>
<dbReference type="EMBL" id="JANX01000723">
    <property type="protein sequence ID" value="KGM30709.1"/>
    <property type="molecule type" value="Genomic_DNA"/>
</dbReference>
<reference evidence="8 9" key="1">
    <citation type="submission" date="2014-01" db="EMBL/GenBank/DDBJ databases">
        <title>Genome sequence determination for a cystic fibrosis isolate, Inquilinus limosus.</title>
        <authorList>
            <person name="Pino M."/>
            <person name="Di Conza J."/>
            <person name="Gutkind G."/>
        </authorList>
    </citation>
    <scope>NUCLEOTIDE SEQUENCE [LARGE SCALE GENOMIC DNA]</scope>
    <source>
        <strain evidence="8 9">MP06</strain>
    </source>
</reference>
<dbReference type="RefSeq" id="WP_034847789.1">
    <property type="nucleotide sequence ID" value="NZ_JANX01000723.1"/>
</dbReference>
<dbReference type="InterPro" id="IPR029039">
    <property type="entry name" value="Flavoprotein-like_sf"/>
</dbReference>
<evidence type="ECO:0000256" key="1">
    <source>
        <dbReference type="ARBA" id="ARBA00022630"/>
    </source>
</evidence>
<dbReference type="InterPro" id="IPR023048">
    <property type="entry name" value="NADH:quinone_OxRdtase_FMN_depd"/>
</dbReference>